<evidence type="ECO:0000313" key="2">
    <source>
        <dbReference type="EMBL" id="CAI4216615.1"/>
    </source>
</evidence>
<feature type="compositionally biased region" description="Basic and acidic residues" evidence="1">
    <location>
        <begin position="1"/>
        <end position="12"/>
    </location>
</feature>
<feature type="compositionally biased region" description="Polar residues" evidence="1">
    <location>
        <begin position="129"/>
        <end position="145"/>
    </location>
</feature>
<dbReference type="Proteomes" id="UP000838763">
    <property type="component" value="Unassembled WGS sequence"/>
</dbReference>
<evidence type="ECO:0000313" key="3">
    <source>
        <dbReference type="Proteomes" id="UP000838763"/>
    </source>
</evidence>
<evidence type="ECO:0000256" key="1">
    <source>
        <dbReference type="SAM" id="MobiDB-lite"/>
    </source>
</evidence>
<organism evidence="2 3">
    <name type="scientific">Parascedosporium putredinis</name>
    <dbReference type="NCBI Taxonomy" id="1442378"/>
    <lineage>
        <taxon>Eukaryota</taxon>
        <taxon>Fungi</taxon>
        <taxon>Dikarya</taxon>
        <taxon>Ascomycota</taxon>
        <taxon>Pezizomycotina</taxon>
        <taxon>Sordariomycetes</taxon>
        <taxon>Hypocreomycetidae</taxon>
        <taxon>Microascales</taxon>
        <taxon>Microascaceae</taxon>
        <taxon>Parascedosporium</taxon>
    </lineage>
</organism>
<accession>A0A9P1H612</accession>
<feature type="region of interest" description="Disordered" evidence="1">
    <location>
        <begin position="100"/>
        <end position="145"/>
    </location>
</feature>
<protein>
    <submittedName>
        <fullName evidence="2">Uncharacterized protein</fullName>
    </submittedName>
</protein>
<reference evidence="2" key="1">
    <citation type="submission" date="2022-11" db="EMBL/GenBank/DDBJ databases">
        <authorList>
            <person name="Scott C."/>
            <person name="Bruce N."/>
        </authorList>
    </citation>
    <scope>NUCLEOTIDE SEQUENCE</scope>
</reference>
<dbReference type="AlphaFoldDB" id="A0A9P1H612"/>
<proteinExistence type="predicted"/>
<comment type="caution">
    <text evidence="2">The sequence shown here is derived from an EMBL/GenBank/DDBJ whole genome shotgun (WGS) entry which is preliminary data.</text>
</comment>
<sequence>MAIEASRSRDVTETEAGQRSVPDFSTLAEACVLSGGSAEMHTERESLPLMGRAPSLRLDLNHLHLLNIVQSTFRTTPPGIPRACETAPSDSGVIVNVNANTATSRSKANSERLNNRSSNRTQGWLAWSCTDTPTTGDTGSQRSWP</sequence>
<name>A0A9P1H612_9PEZI</name>
<dbReference type="EMBL" id="CALLCH030000015">
    <property type="protein sequence ID" value="CAI4216615.1"/>
    <property type="molecule type" value="Genomic_DNA"/>
</dbReference>
<keyword evidence="3" id="KW-1185">Reference proteome</keyword>
<gene>
    <name evidence="2" type="ORF">PPNO1_LOCUS6267</name>
</gene>
<feature type="region of interest" description="Disordered" evidence="1">
    <location>
        <begin position="1"/>
        <end position="21"/>
    </location>
</feature>